<dbReference type="Proteomes" id="UP000310200">
    <property type="component" value="Unassembled WGS sequence"/>
</dbReference>
<comment type="caution">
    <text evidence="1">The sequence shown here is derived from an EMBL/GenBank/DDBJ whole genome shotgun (WGS) entry which is preliminary data.</text>
</comment>
<sequence length="69" mass="7952">MGKKGSKRKTRWRTLSIGANKDQRTIVTEEKARPRSQLKNLAKVILILHRLIEIWKVASLLHEYLDSGA</sequence>
<dbReference type="AlphaFoldDB" id="A0A4S2KIL6"/>
<keyword evidence="2" id="KW-1185">Reference proteome</keyword>
<proteinExistence type="predicted"/>
<name>A0A4S2KIL6_9HYME</name>
<evidence type="ECO:0000313" key="1">
    <source>
        <dbReference type="EMBL" id="TGZ49385.1"/>
    </source>
</evidence>
<protein>
    <submittedName>
        <fullName evidence="1">Uncharacterized protein</fullName>
    </submittedName>
</protein>
<evidence type="ECO:0000313" key="2">
    <source>
        <dbReference type="Proteomes" id="UP000310200"/>
    </source>
</evidence>
<reference evidence="1 2" key="1">
    <citation type="journal article" date="2019" name="Philos. Trans. R. Soc. Lond., B, Biol. Sci.">
        <title>Ant behaviour and brain gene expression of defending hosts depend on the ecological success of the intruding social parasite.</title>
        <authorList>
            <person name="Kaur R."/>
            <person name="Stoldt M."/>
            <person name="Jongepier E."/>
            <person name="Feldmeyer B."/>
            <person name="Menzel F."/>
            <person name="Bornberg-Bauer E."/>
            <person name="Foitzik S."/>
        </authorList>
    </citation>
    <scope>NUCLEOTIDE SEQUENCE [LARGE SCALE GENOMIC DNA]</scope>
    <source>
        <tissue evidence="1">Whole body</tissue>
    </source>
</reference>
<accession>A0A4S2KIL6</accession>
<organism evidence="1 2">
    <name type="scientific">Temnothorax longispinosus</name>
    <dbReference type="NCBI Taxonomy" id="300112"/>
    <lineage>
        <taxon>Eukaryota</taxon>
        <taxon>Metazoa</taxon>
        <taxon>Ecdysozoa</taxon>
        <taxon>Arthropoda</taxon>
        <taxon>Hexapoda</taxon>
        <taxon>Insecta</taxon>
        <taxon>Pterygota</taxon>
        <taxon>Neoptera</taxon>
        <taxon>Endopterygota</taxon>
        <taxon>Hymenoptera</taxon>
        <taxon>Apocrita</taxon>
        <taxon>Aculeata</taxon>
        <taxon>Formicoidea</taxon>
        <taxon>Formicidae</taxon>
        <taxon>Myrmicinae</taxon>
        <taxon>Temnothorax</taxon>
    </lineage>
</organism>
<gene>
    <name evidence="1" type="ORF">DBV15_05028</name>
</gene>
<dbReference type="EMBL" id="QBLH01002148">
    <property type="protein sequence ID" value="TGZ49385.1"/>
    <property type="molecule type" value="Genomic_DNA"/>
</dbReference>